<protein>
    <recommendedName>
        <fullName evidence="3">Carboxylic ester hydrolase</fullName>
        <ecNumber evidence="3">3.1.1.-</ecNumber>
    </recommendedName>
</protein>
<sequence length="495" mass="53793">MTRREFVQQAALAIGGLRYATAQTANGVVLKTPSGPLRGLQTDGVRVFRGVPFAQPPVGDLRFRAPQPVTPWKQVRNATEFAPAAWQQDKSHRRSEDCLYLNIWAPQGTGPFSVYVWIHGGGFTGGRSFDPMFDGTNFAKNGIVVITVAYRLGVFGFLDMEPLLGSSYRGSANNALRDLIASLTWVKQNVAAFGGDPDKVTIGGESAGAKLTCLLMGVPSASGLFHQMISESGGAERIWSKDRANQIADEFGAAWRAVGGGAAITKAAPGELIVAQERMIRTSPVHFPLRVEIDGDLIQQTPLATIRGGSTRGKRLLIGTNLDESASFIGTHPAKDADSQDLGNLPVEKFHPIDHAYKKLYPNLSPEMRRIRSVTAEEYWVPTMRVAEAHAGGGNETYLYRLDFPGEGHYAGLAFHSYDLRFAWNHLPPEAAANAKTLAGTMNTAWTAFLKGEALSGWPAFDNNKQTTMILDVPSHVAQRPHAEELALWNGLLTQ</sequence>
<dbReference type="OrthoDB" id="9775851at2"/>
<evidence type="ECO:0000256" key="2">
    <source>
        <dbReference type="ARBA" id="ARBA00022801"/>
    </source>
</evidence>
<dbReference type="PROSITE" id="PS00941">
    <property type="entry name" value="CARBOXYLESTERASE_B_2"/>
    <property type="match status" value="1"/>
</dbReference>
<name>A0A5B9EHQ1_9BACT</name>
<evidence type="ECO:0000256" key="1">
    <source>
        <dbReference type="ARBA" id="ARBA00005964"/>
    </source>
</evidence>
<dbReference type="EC" id="3.1.1.-" evidence="3"/>
<dbReference type="KEGG" id="talb:FTW19_03555"/>
<dbReference type="InterPro" id="IPR019819">
    <property type="entry name" value="Carboxylesterase_B_CS"/>
</dbReference>
<dbReference type="GO" id="GO:0016787">
    <property type="term" value="F:hydrolase activity"/>
    <property type="evidence" value="ECO:0007669"/>
    <property type="project" value="UniProtKB-KW"/>
</dbReference>
<keyword evidence="6" id="KW-1185">Reference proteome</keyword>
<accession>A0A5B9EHQ1</accession>
<evidence type="ECO:0000313" key="5">
    <source>
        <dbReference type="EMBL" id="QEE31154.1"/>
    </source>
</evidence>
<dbReference type="PROSITE" id="PS00122">
    <property type="entry name" value="CARBOXYLESTERASE_B_1"/>
    <property type="match status" value="1"/>
</dbReference>
<gene>
    <name evidence="5" type="ORF">FTW19_03555</name>
</gene>
<dbReference type="AlphaFoldDB" id="A0A5B9EHQ1"/>
<dbReference type="Proteomes" id="UP000321820">
    <property type="component" value="Chromosome"/>
</dbReference>
<dbReference type="EMBL" id="CP042806">
    <property type="protein sequence ID" value="QEE31154.1"/>
    <property type="molecule type" value="Genomic_DNA"/>
</dbReference>
<evidence type="ECO:0000259" key="4">
    <source>
        <dbReference type="Pfam" id="PF00135"/>
    </source>
</evidence>
<dbReference type="PANTHER" id="PTHR43142:SF1">
    <property type="entry name" value="CARBOXYLIC ESTER HYDROLASE"/>
    <property type="match status" value="1"/>
</dbReference>
<dbReference type="PANTHER" id="PTHR43142">
    <property type="entry name" value="CARBOXYLIC ESTER HYDROLASE"/>
    <property type="match status" value="1"/>
</dbReference>
<evidence type="ECO:0000313" key="6">
    <source>
        <dbReference type="Proteomes" id="UP000321820"/>
    </source>
</evidence>
<proteinExistence type="inferred from homology"/>
<keyword evidence="2 3" id="KW-0378">Hydrolase</keyword>
<dbReference type="SUPFAM" id="SSF53474">
    <property type="entry name" value="alpha/beta-Hydrolases"/>
    <property type="match status" value="1"/>
</dbReference>
<feature type="domain" description="Carboxylesterase type B" evidence="4">
    <location>
        <begin position="29"/>
        <end position="489"/>
    </location>
</feature>
<evidence type="ECO:0000256" key="3">
    <source>
        <dbReference type="RuleBase" id="RU361235"/>
    </source>
</evidence>
<dbReference type="InterPro" id="IPR019826">
    <property type="entry name" value="Carboxylesterase_B_AS"/>
</dbReference>
<dbReference type="Gene3D" id="3.40.50.1820">
    <property type="entry name" value="alpha/beta hydrolase"/>
    <property type="match status" value="1"/>
</dbReference>
<dbReference type="Pfam" id="PF00135">
    <property type="entry name" value="COesterase"/>
    <property type="match status" value="1"/>
</dbReference>
<dbReference type="InterPro" id="IPR002018">
    <property type="entry name" value="CarbesteraseB"/>
</dbReference>
<reference evidence="5 6" key="1">
    <citation type="submission" date="2019-08" db="EMBL/GenBank/DDBJ databases">
        <title>Complete genome sequence of Terriglobus albidus strain ORNL.</title>
        <authorList>
            <person name="Podar M."/>
        </authorList>
    </citation>
    <scope>NUCLEOTIDE SEQUENCE [LARGE SCALE GENOMIC DNA]</scope>
    <source>
        <strain evidence="5 6">ORNL</strain>
    </source>
</reference>
<organism evidence="5 6">
    <name type="scientific">Terriglobus albidus</name>
    <dbReference type="NCBI Taxonomy" id="1592106"/>
    <lineage>
        <taxon>Bacteria</taxon>
        <taxon>Pseudomonadati</taxon>
        <taxon>Acidobacteriota</taxon>
        <taxon>Terriglobia</taxon>
        <taxon>Terriglobales</taxon>
        <taxon>Acidobacteriaceae</taxon>
        <taxon>Terriglobus</taxon>
    </lineage>
</organism>
<comment type="similarity">
    <text evidence="1 3">Belongs to the type-B carboxylesterase/lipase family.</text>
</comment>
<dbReference type="InterPro" id="IPR029058">
    <property type="entry name" value="AB_hydrolase_fold"/>
</dbReference>